<evidence type="ECO:0000256" key="1">
    <source>
        <dbReference type="SAM" id="Phobius"/>
    </source>
</evidence>
<keyword evidence="3" id="KW-1185">Reference proteome</keyword>
<dbReference type="GeneID" id="80882591"/>
<accession>A0AAD7VTY8</accession>
<gene>
    <name evidence="2" type="ORF">POJ06DRAFT_251653</name>
</gene>
<dbReference type="Proteomes" id="UP001217417">
    <property type="component" value="Unassembled WGS sequence"/>
</dbReference>
<evidence type="ECO:0000313" key="2">
    <source>
        <dbReference type="EMBL" id="KAJ8101486.1"/>
    </source>
</evidence>
<dbReference type="AlphaFoldDB" id="A0AAD7VTY8"/>
<name>A0AAD7VTY8_9ASCO</name>
<feature type="transmembrane region" description="Helical" evidence="1">
    <location>
        <begin position="41"/>
        <end position="69"/>
    </location>
</feature>
<keyword evidence="1" id="KW-1133">Transmembrane helix</keyword>
<evidence type="ECO:0000313" key="3">
    <source>
        <dbReference type="Proteomes" id="UP001217417"/>
    </source>
</evidence>
<dbReference type="RefSeq" id="XP_056044936.1">
    <property type="nucleotide sequence ID" value="XM_056187425.1"/>
</dbReference>
<protein>
    <submittedName>
        <fullName evidence="2">Uncharacterized protein</fullName>
    </submittedName>
</protein>
<sequence length="159" mass="17424">MIRLGELLPHFSTFFQPATMAGISRSTTALAAASLLILPSLALSAVVTMFVALMVLACHAMNMYILWFLRVSGVRSPREKIHELRNGLEISIARLIGGRHDTAIFDEGMSGHTGGVKVLRVADDVPPPSYIESEWIEQGRIRRSKKKCQEHGLPVGSSN</sequence>
<proteinExistence type="predicted"/>
<organism evidence="2 3">
    <name type="scientific">Lipomyces tetrasporus</name>
    <dbReference type="NCBI Taxonomy" id="54092"/>
    <lineage>
        <taxon>Eukaryota</taxon>
        <taxon>Fungi</taxon>
        <taxon>Dikarya</taxon>
        <taxon>Ascomycota</taxon>
        <taxon>Saccharomycotina</taxon>
        <taxon>Lipomycetes</taxon>
        <taxon>Lipomycetales</taxon>
        <taxon>Lipomycetaceae</taxon>
        <taxon>Lipomyces</taxon>
    </lineage>
</organism>
<comment type="caution">
    <text evidence="2">The sequence shown here is derived from an EMBL/GenBank/DDBJ whole genome shotgun (WGS) entry which is preliminary data.</text>
</comment>
<dbReference type="EMBL" id="JARPMG010000004">
    <property type="protein sequence ID" value="KAJ8101486.1"/>
    <property type="molecule type" value="Genomic_DNA"/>
</dbReference>
<keyword evidence="1" id="KW-0472">Membrane</keyword>
<keyword evidence="1" id="KW-0812">Transmembrane</keyword>
<reference evidence="2" key="1">
    <citation type="submission" date="2023-03" db="EMBL/GenBank/DDBJ databases">
        <title>Near-Complete genome sequence of Lipomyces tetrasporous NRRL Y-64009, an oleaginous yeast capable of growing on lignocellulosic hydrolysates.</title>
        <authorList>
            <consortium name="Lawrence Berkeley National Laboratory"/>
            <person name="Jagtap S.S."/>
            <person name="Liu J.-J."/>
            <person name="Walukiewicz H.E."/>
            <person name="Pangilinan J."/>
            <person name="Lipzen A."/>
            <person name="Ahrendt S."/>
            <person name="Koriabine M."/>
            <person name="Cobaugh K."/>
            <person name="Salamov A."/>
            <person name="Yoshinaga Y."/>
            <person name="Ng V."/>
            <person name="Daum C."/>
            <person name="Grigoriev I.V."/>
            <person name="Slininger P.J."/>
            <person name="Dien B.S."/>
            <person name="Jin Y.-S."/>
            <person name="Rao C.V."/>
        </authorList>
    </citation>
    <scope>NUCLEOTIDE SEQUENCE</scope>
    <source>
        <strain evidence="2">NRRL Y-64009</strain>
    </source>
</reference>